<dbReference type="Proteomes" id="UP000031443">
    <property type="component" value="Unassembled WGS sequence"/>
</dbReference>
<sequence>MEAVGVMHVDRGLGVKGLVAASGEPPKIPHLQLEPSHPLLCPKPLPQPGENDQVSEGGGERVTEGGGVEKAIFHLENVETFLSRQEGKELNLCGKLLWWVRVMCTLPPAPSDGLQSCLGKGCPPVEFRVVIGQLSVSQEENLSS</sequence>
<organism evidence="2 3">
    <name type="scientific">Chelonia mydas</name>
    <name type="common">Green sea-turtle</name>
    <name type="synonym">Chelonia agassizi</name>
    <dbReference type="NCBI Taxonomy" id="8469"/>
    <lineage>
        <taxon>Eukaryota</taxon>
        <taxon>Metazoa</taxon>
        <taxon>Chordata</taxon>
        <taxon>Craniata</taxon>
        <taxon>Vertebrata</taxon>
        <taxon>Euteleostomi</taxon>
        <taxon>Archelosauria</taxon>
        <taxon>Testudinata</taxon>
        <taxon>Testudines</taxon>
        <taxon>Cryptodira</taxon>
        <taxon>Durocryptodira</taxon>
        <taxon>Americhelydia</taxon>
        <taxon>Chelonioidea</taxon>
        <taxon>Cheloniidae</taxon>
        <taxon>Chelonia</taxon>
    </lineage>
</organism>
<dbReference type="EMBL" id="KB529245">
    <property type="protein sequence ID" value="EMP35187.1"/>
    <property type="molecule type" value="Genomic_DNA"/>
</dbReference>
<dbReference type="AlphaFoldDB" id="M7C406"/>
<feature type="region of interest" description="Disordered" evidence="1">
    <location>
        <begin position="42"/>
        <end position="63"/>
    </location>
</feature>
<keyword evidence="3" id="KW-1185">Reference proteome</keyword>
<gene>
    <name evidence="2" type="ORF">UY3_07619</name>
</gene>
<evidence type="ECO:0000256" key="1">
    <source>
        <dbReference type="SAM" id="MobiDB-lite"/>
    </source>
</evidence>
<protein>
    <submittedName>
        <fullName evidence="2">Uncharacterized protein</fullName>
    </submittedName>
</protein>
<reference evidence="3" key="1">
    <citation type="journal article" date="2013" name="Nat. Genet.">
        <title>The draft genomes of soft-shell turtle and green sea turtle yield insights into the development and evolution of the turtle-specific body plan.</title>
        <authorList>
            <person name="Wang Z."/>
            <person name="Pascual-Anaya J."/>
            <person name="Zadissa A."/>
            <person name="Li W."/>
            <person name="Niimura Y."/>
            <person name="Huang Z."/>
            <person name="Li C."/>
            <person name="White S."/>
            <person name="Xiong Z."/>
            <person name="Fang D."/>
            <person name="Wang B."/>
            <person name="Ming Y."/>
            <person name="Chen Y."/>
            <person name="Zheng Y."/>
            <person name="Kuraku S."/>
            <person name="Pignatelli M."/>
            <person name="Herrero J."/>
            <person name="Beal K."/>
            <person name="Nozawa M."/>
            <person name="Li Q."/>
            <person name="Wang J."/>
            <person name="Zhang H."/>
            <person name="Yu L."/>
            <person name="Shigenobu S."/>
            <person name="Wang J."/>
            <person name="Liu J."/>
            <person name="Flicek P."/>
            <person name="Searle S."/>
            <person name="Wang J."/>
            <person name="Kuratani S."/>
            <person name="Yin Y."/>
            <person name="Aken B."/>
            <person name="Zhang G."/>
            <person name="Irie N."/>
        </authorList>
    </citation>
    <scope>NUCLEOTIDE SEQUENCE [LARGE SCALE GENOMIC DNA]</scope>
</reference>
<name>M7C406_CHEMY</name>
<evidence type="ECO:0000313" key="3">
    <source>
        <dbReference type="Proteomes" id="UP000031443"/>
    </source>
</evidence>
<accession>M7C406</accession>
<proteinExistence type="predicted"/>
<evidence type="ECO:0000313" key="2">
    <source>
        <dbReference type="EMBL" id="EMP35187.1"/>
    </source>
</evidence>